<gene>
    <name evidence="4" type="ORF">O3H35_13475</name>
    <name evidence="3" type="ORF">O3H54_15015</name>
</gene>
<dbReference type="EMBL" id="JAPVES010000030">
    <property type="protein sequence ID" value="MCZ3373654.1"/>
    <property type="molecule type" value="Genomic_DNA"/>
</dbReference>
<dbReference type="Pfam" id="PF00534">
    <property type="entry name" value="Glycos_transf_1"/>
    <property type="match status" value="1"/>
</dbReference>
<evidence type="ECO:0000259" key="2">
    <source>
        <dbReference type="Pfam" id="PF13439"/>
    </source>
</evidence>
<dbReference type="EMBL" id="JAPVER010000020">
    <property type="protein sequence ID" value="MCZ3367198.1"/>
    <property type="molecule type" value="Genomic_DNA"/>
</dbReference>
<sequence>MKIAFIYDAVYPFITGGAEKRVYELARRLVQRGHDVHWYGVGWWWPEKGQKDIEMEGIHLHGVCKPMDLYNCERRSINEAVYFAVCLLPKLGRENFDVIDCQGFPFFSCFTAKINSLFIGSPLIITLHEVWNDYWYEYLGKAGFFGKLVEKLMVNLTGRIITVSKKTKSDLKAIKSSENSIVIPNGIDFNYISKISPADEKSDVIFAGRLIKEKNVGILIKAISDVKEKIPDVKCCIIGDGPERTKLEKLVQELNIQNNVEFKGFIKDYDDLISYMKSSEVFVLPSTREGFGIVVIEANACGLPVVVVDHKMNAASDLIINNKNGIVSSFSKENIAENIINMINKKKEMQNDCIQTSKEYDWDKIVDKLEEFYKS</sequence>
<organism evidence="3 5">
    <name type="scientific">Methanobacterium veterum</name>
    <dbReference type="NCBI Taxonomy" id="408577"/>
    <lineage>
        <taxon>Archaea</taxon>
        <taxon>Methanobacteriati</taxon>
        <taxon>Methanobacteriota</taxon>
        <taxon>Methanomada group</taxon>
        <taxon>Methanobacteria</taxon>
        <taxon>Methanobacteriales</taxon>
        <taxon>Methanobacteriaceae</taxon>
        <taxon>Methanobacterium</taxon>
    </lineage>
</organism>
<proteinExistence type="predicted"/>
<dbReference type="AlphaFoldDB" id="A0A9E5DLB7"/>
<reference evidence="3" key="1">
    <citation type="submission" date="2022-12" db="EMBL/GenBank/DDBJ databases">
        <title>Reclassification of two methanogenic archaea species isolated from the Kolyma lowland permafrost.</title>
        <authorList>
            <person name="Trubitsyn V.E."/>
            <person name="Rivkina E.M."/>
            <person name="Shcherbakova V.A."/>
        </authorList>
    </citation>
    <scope>NUCLEOTIDE SEQUENCE</scope>
    <source>
        <strain evidence="3">M2</strain>
        <strain evidence="4">MK4</strain>
    </source>
</reference>
<dbReference type="CDD" id="cd03801">
    <property type="entry name" value="GT4_PimA-like"/>
    <property type="match status" value="1"/>
</dbReference>
<comment type="caution">
    <text evidence="3">The sequence shown here is derived from an EMBL/GenBank/DDBJ whole genome shotgun (WGS) entry which is preliminary data.</text>
</comment>
<dbReference type="GO" id="GO:0016757">
    <property type="term" value="F:glycosyltransferase activity"/>
    <property type="evidence" value="ECO:0007669"/>
    <property type="project" value="InterPro"/>
</dbReference>
<dbReference type="PANTHER" id="PTHR45947">
    <property type="entry name" value="SULFOQUINOVOSYL TRANSFERASE SQD2"/>
    <property type="match status" value="1"/>
</dbReference>
<evidence type="ECO:0000313" key="4">
    <source>
        <dbReference type="EMBL" id="MCZ3373654.1"/>
    </source>
</evidence>
<evidence type="ECO:0000259" key="1">
    <source>
        <dbReference type="Pfam" id="PF00534"/>
    </source>
</evidence>
<dbReference type="Pfam" id="PF13439">
    <property type="entry name" value="Glyco_transf_4"/>
    <property type="match status" value="1"/>
</dbReference>
<keyword evidence="5" id="KW-1185">Reference proteome</keyword>
<evidence type="ECO:0000313" key="5">
    <source>
        <dbReference type="Proteomes" id="UP001068021"/>
    </source>
</evidence>
<name>A0A9E5DLB7_9EURY</name>
<feature type="domain" description="Glycosyltransferase subfamily 4-like N-terminal" evidence="2">
    <location>
        <begin position="16"/>
        <end position="189"/>
    </location>
</feature>
<dbReference type="RefSeq" id="WP_048082456.1">
    <property type="nucleotide sequence ID" value="NZ_JAPVER010000020.1"/>
</dbReference>
<dbReference type="PANTHER" id="PTHR45947:SF3">
    <property type="entry name" value="SULFOQUINOVOSYL TRANSFERASE SQD2"/>
    <property type="match status" value="1"/>
</dbReference>
<dbReference type="InterPro" id="IPR028098">
    <property type="entry name" value="Glyco_trans_4-like_N"/>
</dbReference>
<dbReference type="Proteomes" id="UP001074446">
    <property type="component" value="Unassembled WGS sequence"/>
</dbReference>
<protein>
    <submittedName>
        <fullName evidence="3">Glycosyltransferase family 4 protein</fullName>
    </submittedName>
</protein>
<dbReference type="Gene3D" id="3.40.50.2000">
    <property type="entry name" value="Glycogen Phosphorylase B"/>
    <property type="match status" value="2"/>
</dbReference>
<evidence type="ECO:0000313" key="3">
    <source>
        <dbReference type="EMBL" id="MCZ3367198.1"/>
    </source>
</evidence>
<dbReference type="SUPFAM" id="SSF53756">
    <property type="entry name" value="UDP-Glycosyltransferase/glycogen phosphorylase"/>
    <property type="match status" value="1"/>
</dbReference>
<accession>A0A9E5DLB7</accession>
<dbReference type="Proteomes" id="UP001068021">
    <property type="component" value="Unassembled WGS sequence"/>
</dbReference>
<dbReference type="InterPro" id="IPR001296">
    <property type="entry name" value="Glyco_trans_1"/>
</dbReference>
<feature type="domain" description="Glycosyl transferase family 1" evidence="1">
    <location>
        <begin position="194"/>
        <end position="359"/>
    </location>
</feature>
<dbReference type="InterPro" id="IPR050194">
    <property type="entry name" value="Glycosyltransferase_grp1"/>
</dbReference>